<evidence type="ECO:0000256" key="6">
    <source>
        <dbReference type="ARBA" id="ARBA00023136"/>
    </source>
</evidence>
<feature type="transmembrane region" description="Helical" evidence="7">
    <location>
        <begin position="60"/>
        <end position="76"/>
    </location>
</feature>
<protein>
    <submittedName>
        <fullName evidence="8">Inner membrane protein</fullName>
    </submittedName>
</protein>
<evidence type="ECO:0000256" key="2">
    <source>
        <dbReference type="ARBA" id="ARBA00007977"/>
    </source>
</evidence>
<proteinExistence type="inferred from homology"/>
<feature type="transmembrane region" description="Helical" evidence="7">
    <location>
        <begin position="275"/>
        <end position="294"/>
    </location>
</feature>
<dbReference type="EMBL" id="HG966617">
    <property type="protein sequence ID" value="CDO60280.1"/>
    <property type="molecule type" value="Genomic_DNA"/>
</dbReference>
<evidence type="ECO:0000313" key="8">
    <source>
        <dbReference type="EMBL" id="CDO60280.1"/>
    </source>
</evidence>
<dbReference type="PANTHER" id="PTHR30106">
    <property type="entry name" value="INNER MEMBRANE PROTEIN YEIH-RELATED"/>
    <property type="match status" value="1"/>
</dbReference>
<keyword evidence="5 7" id="KW-1133">Transmembrane helix</keyword>
<gene>
    <name evidence="8" type="ORF">BN1012_Phect2067</name>
</gene>
<feature type="transmembrane region" description="Helical" evidence="7">
    <location>
        <begin position="211"/>
        <end position="232"/>
    </location>
</feature>
<feature type="transmembrane region" description="Helical" evidence="7">
    <location>
        <begin position="147"/>
        <end position="167"/>
    </location>
</feature>
<comment type="subcellular location">
    <subcellularLocation>
        <location evidence="1">Cell membrane</location>
        <topology evidence="1">Multi-pass membrane protein</topology>
    </subcellularLocation>
</comment>
<organism evidence="8 9">
    <name type="scientific">Candidatus Phaeomarinibacter ectocarpi</name>
    <dbReference type="NCBI Taxonomy" id="1458461"/>
    <lineage>
        <taxon>Bacteria</taxon>
        <taxon>Pseudomonadati</taxon>
        <taxon>Pseudomonadota</taxon>
        <taxon>Alphaproteobacteria</taxon>
        <taxon>Hyphomicrobiales</taxon>
        <taxon>Parvibaculaceae</taxon>
        <taxon>Candidatus Phaeomarinibacter</taxon>
    </lineage>
</organism>
<feature type="transmembrane region" description="Helical" evidence="7">
    <location>
        <begin position="335"/>
        <end position="355"/>
    </location>
</feature>
<dbReference type="HOGENOM" id="CLU_033541_0_1_5"/>
<feature type="transmembrane region" description="Helical" evidence="7">
    <location>
        <begin position="244"/>
        <end position="263"/>
    </location>
</feature>
<evidence type="ECO:0000256" key="7">
    <source>
        <dbReference type="SAM" id="Phobius"/>
    </source>
</evidence>
<dbReference type="Proteomes" id="UP000032160">
    <property type="component" value="Chromosome I"/>
</dbReference>
<keyword evidence="4 7" id="KW-0812">Transmembrane</keyword>
<accession>X5MMC9</accession>
<keyword evidence="3" id="KW-1003">Cell membrane</keyword>
<comment type="similarity">
    <text evidence="2">Belongs to the UPF0324 family.</text>
</comment>
<evidence type="ECO:0000256" key="5">
    <source>
        <dbReference type="ARBA" id="ARBA00022989"/>
    </source>
</evidence>
<name>X5MMC9_9HYPH</name>
<reference evidence="8 9" key="1">
    <citation type="journal article" date="2014" name="Front. Genet.">
        <title>Genome and metabolic network of "Candidatus Phaeomarinobacter ectocarpi" Ec32, a new candidate genus of Alphaproteobacteria frequently associated with brown algae.</title>
        <authorList>
            <person name="Dittami S.M."/>
            <person name="Barbeyron T."/>
            <person name="Boyen C."/>
            <person name="Cambefort J."/>
            <person name="Collet G."/>
            <person name="Delage L."/>
            <person name="Gobet A."/>
            <person name="Groisillier A."/>
            <person name="Leblanc C."/>
            <person name="Michel G."/>
            <person name="Scornet D."/>
            <person name="Siegel A."/>
            <person name="Tapia J.E."/>
            <person name="Tonon T."/>
        </authorList>
    </citation>
    <scope>NUCLEOTIDE SEQUENCE [LARGE SCALE GENOMIC DNA]</scope>
    <source>
        <strain evidence="8 9">Ec32</strain>
    </source>
</reference>
<feature type="transmembrane region" description="Helical" evidence="7">
    <location>
        <begin position="33"/>
        <end position="54"/>
    </location>
</feature>
<evidence type="ECO:0000256" key="3">
    <source>
        <dbReference type="ARBA" id="ARBA00022475"/>
    </source>
</evidence>
<evidence type="ECO:0000256" key="1">
    <source>
        <dbReference type="ARBA" id="ARBA00004651"/>
    </source>
</evidence>
<dbReference type="KEGG" id="pect:BN1012_Phect2067"/>
<dbReference type="PATRIC" id="fig|1458461.3.peg.2073"/>
<dbReference type="InterPro" id="IPR018383">
    <property type="entry name" value="UPF0324_pro"/>
</dbReference>
<evidence type="ECO:0000313" key="9">
    <source>
        <dbReference type="Proteomes" id="UP000032160"/>
    </source>
</evidence>
<dbReference type="AlphaFoldDB" id="X5MMC9"/>
<feature type="transmembrane region" description="Helical" evidence="7">
    <location>
        <begin position="179"/>
        <end position="199"/>
    </location>
</feature>
<dbReference type="PANTHER" id="PTHR30106:SF2">
    <property type="entry name" value="UPF0324 INNER MEMBRANE PROTEIN YEIH"/>
    <property type="match status" value="1"/>
</dbReference>
<dbReference type="GO" id="GO:0005886">
    <property type="term" value="C:plasma membrane"/>
    <property type="evidence" value="ECO:0007669"/>
    <property type="project" value="UniProtKB-SubCell"/>
</dbReference>
<sequence length="356" mass="37425">MDQLQSLDSMEGLVLVEETATPRGFARLPKGDLIYAVYPGLLVAATIGLASTWLATRYDAPVMLFALLLGMAFHFLHEDGRCLAGIEFASRTVLRIGVALLGVRITLDQLAGLGTAPVVIVLGGVATTIFLGWAFARALKLHPTFGVLSGGAVAICGASAALAIASVLPKSSRLEADTILTVVLVTAFSTVAMVIYPIFAESFGMSYATAGIFLGGTIHDVAQVVGAGYTISDETGEIATYVKLLRVAMLLPVVFIIAAVVSATQGPVGETRVQIPYFLIGFAVLVLVNSTGTIPEDIRVLTADASRWFLVTAIAALGMKTSLRQVFAVGWKPIGLVAVETGWIFVFVIAGIYFLA</sequence>
<keyword evidence="9" id="KW-1185">Reference proteome</keyword>
<feature type="transmembrane region" description="Helical" evidence="7">
    <location>
        <begin position="113"/>
        <end position="135"/>
    </location>
</feature>
<keyword evidence="6 7" id="KW-0472">Membrane</keyword>
<evidence type="ECO:0000256" key="4">
    <source>
        <dbReference type="ARBA" id="ARBA00022692"/>
    </source>
</evidence>
<dbReference type="Pfam" id="PF03601">
    <property type="entry name" value="Cons_hypoth698"/>
    <property type="match status" value="1"/>
</dbReference>